<evidence type="ECO:0000313" key="3">
    <source>
        <dbReference type="Proteomes" id="UP000325081"/>
    </source>
</evidence>
<feature type="region of interest" description="Disordered" evidence="1">
    <location>
        <begin position="292"/>
        <end position="317"/>
    </location>
</feature>
<dbReference type="AlphaFoldDB" id="A0A5A7QDI9"/>
<name>A0A5A7QDI9_STRAF</name>
<dbReference type="EMBL" id="BKCP01006615">
    <property type="protein sequence ID" value="GER43355.1"/>
    <property type="molecule type" value="Genomic_DNA"/>
</dbReference>
<keyword evidence="3" id="KW-1185">Reference proteome</keyword>
<proteinExistence type="predicted"/>
<reference evidence="3" key="1">
    <citation type="journal article" date="2019" name="Curr. Biol.">
        <title>Genome Sequence of Striga asiatica Provides Insight into the Evolution of Plant Parasitism.</title>
        <authorList>
            <person name="Yoshida S."/>
            <person name="Kim S."/>
            <person name="Wafula E.K."/>
            <person name="Tanskanen J."/>
            <person name="Kim Y.M."/>
            <person name="Honaas L."/>
            <person name="Yang Z."/>
            <person name="Spallek T."/>
            <person name="Conn C.E."/>
            <person name="Ichihashi Y."/>
            <person name="Cheong K."/>
            <person name="Cui S."/>
            <person name="Der J.P."/>
            <person name="Gundlach H."/>
            <person name="Jiao Y."/>
            <person name="Hori C."/>
            <person name="Ishida J.K."/>
            <person name="Kasahara H."/>
            <person name="Kiba T."/>
            <person name="Kim M.S."/>
            <person name="Koo N."/>
            <person name="Laohavisit A."/>
            <person name="Lee Y.H."/>
            <person name="Lumba S."/>
            <person name="McCourt P."/>
            <person name="Mortimer J.C."/>
            <person name="Mutuku J.M."/>
            <person name="Nomura T."/>
            <person name="Sasaki-Sekimoto Y."/>
            <person name="Seto Y."/>
            <person name="Wang Y."/>
            <person name="Wakatake T."/>
            <person name="Sakakibara H."/>
            <person name="Demura T."/>
            <person name="Yamaguchi S."/>
            <person name="Yoneyama K."/>
            <person name="Manabe R.I."/>
            <person name="Nelson D.C."/>
            <person name="Schulman A.H."/>
            <person name="Timko M.P."/>
            <person name="dePamphilis C.W."/>
            <person name="Choi D."/>
            <person name="Shirasu K."/>
        </authorList>
    </citation>
    <scope>NUCLEOTIDE SEQUENCE [LARGE SCALE GENOMIC DNA]</scope>
    <source>
        <strain evidence="3">cv. UVA1</strain>
    </source>
</reference>
<gene>
    <name evidence="2" type="ORF">STAS_20201</name>
</gene>
<feature type="region of interest" description="Disordered" evidence="1">
    <location>
        <begin position="246"/>
        <end position="267"/>
    </location>
</feature>
<protein>
    <submittedName>
        <fullName evidence="2">Replicase polyprotein 1a</fullName>
    </submittedName>
</protein>
<dbReference type="Proteomes" id="UP000325081">
    <property type="component" value="Unassembled WGS sequence"/>
</dbReference>
<organism evidence="2 3">
    <name type="scientific">Striga asiatica</name>
    <name type="common">Asiatic witchweed</name>
    <name type="synonym">Buchnera asiatica</name>
    <dbReference type="NCBI Taxonomy" id="4170"/>
    <lineage>
        <taxon>Eukaryota</taxon>
        <taxon>Viridiplantae</taxon>
        <taxon>Streptophyta</taxon>
        <taxon>Embryophyta</taxon>
        <taxon>Tracheophyta</taxon>
        <taxon>Spermatophyta</taxon>
        <taxon>Magnoliopsida</taxon>
        <taxon>eudicotyledons</taxon>
        <taxon>Gunneridae</taxon>
        <taxon>Pentapetalae</taxon>
        <taxon>asterids</taxon>
        <taxon>lamiids</taxon>
        <taxon>Lamiales</taxon>
        <taxon>Orobanchaceae</taxon>
        <taxon>Buchnereae</taxon>
        <taxon>Striga</taxon>
    </lineage>
</organism>
<evidence type="ECO:0000313" key="2">
    <source>
        <dbReference type="EMBL" id="GER43355.1"/>
    </source>
</evidence>
<evidence type="ECO:0000256" key="1">
    <source>
        <dbReference type="SAM" id="MobiDB-lite"/>
    </source>
</evidence>
<accession>A0A5A7QDI9</accession>
<sequence>MQHAIISVGLVKCRPPTIEVSIPGGEDSESGATYTMLHLKKVEQWRISHFINPQILQEQFACRSKDVGVIAEVLNSCLDPQEDEDEADEDEEHMFHNEQERFACSTGDGESREVLNDPKVDEDEQLRQEQFACRSKDVGVIAEVLNSCLDPQEDEDEADEDEEHMFHNEQERFTCSICDGESREVLNDPNEDEDEQLGQEQFACRSKDVGVIAEVLNSCLDPQEDEDEADEDEEHMFHNEQERFACSTGDGESGEVLNDPNEDEDEQLGQEQFACRSKDVGVIAEVLNSCIDPEEDEEQERFSCSTGDGESGDVLNDPKEVEDEQLGQVCAKKNFTAGPSHGTTVLWLRVSPTHILVAVDSRETQMYKVSDPNLKDLEMLNNDAACKFAVILRTNFLTLVGDTNRCHNMVSFVQDEIISRNLPEELSNVVSLAHEFFFRFPRSRNEVHSTIHICGWLPREHFSLPLYVNEEVFGGGSGSLNAQNRLRGYASKDIHALVWEMMIASIEDLYTGGLIRVYSLKELGVFHLEYERGLFDELCSQNGMFHDIIFDGKSMLVVVHQDAVQLIGPADLEFHVRDRRIWSGISRTNIRWLGFTKDSLVYSVALSSSEICDQWFAMCPVTQGRIRLGIYTNLNNISCRYALAYANHEMLHGIRNAQSFDDLTQL</sequence>
<comment type="caution">
    <text evidence="2">The sequence shown here is derived from an EMBL/GenBank/DDBJ whole genome shotgun (WGS) entry which is preliminary data.</text>
</comment>